<proteinExistence type="predicted"/>
<accession>A0A0E9XIW5</accession>
<name>A0A0E9XIW5_ANGAN</name>
<protein>
    <submittedName>
        <fullName evidence="1">Uncharacterized protein</fullName>
    </submittedName>
</protein>
<organism evidence="1">
    <name type="scientific">Anguilla anguilla</name>
    <name type="common">European freshwater eel</name>
    <name type="synonym">Muraena anguilla</name>
    <dbReference type="NCBI Taxonomy" id="7936"/>
    <lineage>
        <taxon>Eukaryota</taxon>
        <taxon>Metazoa</taxon>
        <taxon>Chordata</taxon>
        <taxon>Craniata</taxon>
        <taxon>Vertebrata</taxon>
        <taxon>Euteleostomi</taxon>
        <taxon>Actinopterygii</taxon>
        <taxon>Neopterygii</taxon>
        <taxon>Teleostei</taxon>
        <taxon>Anguilliformes</taxon>
        <taxon>Anguillidae</taxon>
        <taxon>Anguilla</taxon>
    </lineage>
</organism>
<dbReference type="EMBL" id="GBXM01005958">
    <property type="protein sequence ID" value="JAI02620.1"/>
    <property type="molecule type" value="Transcribed_RNA"/>
</dbReference>
<evidence type="ECO:0000313" key="1">
    <source>
        <dbReference type="EMBL" id="JAI02620.1"/>
    </source>
</evidence>
<dbReference type="AlphaFoldDB" id="A0A0E9XIW5"/>
<reference evidence="1" key="1">
    <citation type="submission" date="2014-11" db="EMBL/GenBank/DDBJ databases">
        <authorList>
            <person name="Amaro Gonzalez C."/>
        </authorList>
    </citation>
    <scope>NUCLEOTIDE SEQUENCE</scope>
</reference>
<sequence length="43" mass="4565">MGLLRLESQRGAVLAGFAGSAENFGPGSKLFRIVPISDLNYVL</sequence>
<reference evidence="1" key="2">
    <citation type="journal article" date="2015" name="Fish Shellfish Immunol.">
        <title>Early steps in the European eel (Anguilla anguilla)-Vibrio vulnificus interaction in the gills: Role of the RtxA13 toxin.</title>
        <authorList>
            <person name="Callol A."/>
            <person name="Pajuelo D."/>
            <person name="Ebbesson L."/>
            <person name="Teles M."/>
            <person name="MacKenzie S."/>
            <person name="Amaro C."/>
        </authorList>
    </citation>
    <scope>NUCLEOTIDE SEQUENCE</scope>
</reference>